<protein>
    <recommendedName>
        <fullName evidence="1">DUF6036 domain-containing protein</fullName>
    </recommendedName>
</protein>
<dbReference type="Pfam" id="PF19502">
    <property type="entry name" value="DUF6036"/>
    <property type="match status" value="1"/>
</dbReference>
<gene>
    <name evidence="2" type="ORF">GCM10007063_31790</name>
</gene>
<comment type="caution">
    <text evidence="2">The sequence shown here is derived from an EMBL/GenBank/DDBJ whole genome shotgun (WGS) entry which is preliminary data.</text>
</comment>
<accession>A0A917V0E9</accession>
<reference evidence="2" key="2">
    <citation type="submission" date="2020-09" db="EMBL/GenBank/DDBJ databases">
        <authorList>
            <person name="Sun Q."/>
            <person name="Ohkuma M."/>
        </authorList>
    </citation>
    <scope>NUCLEOTIDE SEQUENCE</scope>
    <source>
        <strain evidence="2">JCM 12580</strain>
    </source>
</reference>
<sequence>MHDVEFRPTNDIDVEIIAAQNMDVFLEGLREANIQTVGGVMEVPPIEDLTSKDNLLKLGDQGFTNISVFVPSLEVLACCKIFSKRQKDLNDLIDTDLLLTCNKKELTKLIDEYNKPHTLNINDPDINIHQLDNIFLEKGI</sequence>
<name>A0A917V0E9_9BACI</name>
<dbReference type="AlphaFoldDB" id="A0A917V0E9"/>
<dbReference type="RefSeq" id="WP_188634095.1">
    <property type="nucleotide sequence ID" value="NZ_BMNQ01000070.1"/>
</dbReference>
<evidence type="ECO:0000313" key="2">
    <source>
        <dbReference type="EMBL" id="GGK06884.1"/>
    </source>
</evidence>
<feature type="domain" description="DUF6036" evidence="1">
    <location>
        <begin position="4"/>
        <end position="115"/>
    </location>
</feature>
<evidence type="ECO:0000259" key="1">
    <source>
        <dbReference type="Pfam" id="PF19502"/>
    </source>
</evidence>
<evidence type="ECO:0000313" key="3">
    <source>
        <dbReference type="Proteomes" id="UP000658382"/>
    </source>
</evidence>
<reference evidence="2" key="1">
    <citation type="journal article" date="2014" name="Int. J. Syst. Evol. Microbiol.">
        <title>Complete genome sequence of Corynebacterium casei LMG S-19264T (=DSM 44701T), isolated from a smear-ripened cheese.</title>
        <authorList>
            <consortium name="US DOE Joint Genome Institute (JGI-PGF)"/>
            <person name="Walter F."/>
            <person name="Albersmeier A."/>
            <person name="Kalinowski J."/>
            <person name="Ruckert C."/>
        </authorList>
    </citation>
    <scope>NUCLEOTIDE SEQUENCE</scope>
    <source>
        <strain evidence="2">JCM 12580</strain>
    </source>
</reference>
<dbReference type="EMBL" id="BMNQ01000070">
    <property type="protein sequence ID" value="GGK06884.1"/>
    <property type="molecule type" value="Genomic_DNA"/>
</dbReference>
<proteinExistence type="predicted"/>
<keyword evidence="3" id="KW-1185">Reference proteome</keyword>
<organism evidence="2 3">
    <name type="scientific">Lentibacillus kapialis</name>
    <dbReference type="NCBI Taxonomy" id="340214"/>
    <lineage>
        <taxon>Bacteria</taxon>
        <taxon>Bacillati</taxon>
        <taxon>Bacillota</taxon>
        <taxon>Bacilli</taxon>
        <taxon>Bacillales</taxon>
        <taxon>Bacillaceae</taxon>
        <taxon>Lentibacillus</taxon>
    </lineage>
</organism>
<dbReference type="Proteomes" id="UP000658382">
    <property type="component" value="Unassembled WGS sequence"/>
</dbReference>
<dbReference type="InterPro" id="IPR045792">
    <property type="entry name" value="DUF6036"/>
</dbReference>